<dbReference type="EMBL" id="FOSL01000009">
    <property type="protein sequence ID" value="SFK63036.1"/>
    <property type="molecule type" value="Genomic_DNA"/>
</dbReference>
<gene>
    <name evidence="8" type="ORF">SAMN04488498_109155</name>
</gene>
<protein>
    <recommendedName>
        <fullName evidence="5">3-methylmercaptopropionyl-CoA ligase</fullName>
        <ecNumber evidence="4">6.2.1.44</ecNumber>
    </recommendedName>
</protein>
<accession>A0A1I4B5A1</accession>
<dbReference type="Proteomes" id="UP000323300">
    <property type="component" value="Unassembled WGS sequence"/>
</dbReference>
<comment type="similarity">
    <text evidence="1">Belongs to the ATP-dependent AMP-binding enzyme family.</text>
</comment>
<feature type="domain" description="AMP-binding enzyme C-terminal" evidence="7">
    <location>
        <begin position="484"/>
        <end position="559"/>
    </location>
</feature>
<keyword evidence="2" id="KW-0436">Ligase</keyword>
<reference evidence="8 9" key="1">
    <citation type="submission" date="2016-10" db="EMBL/GenBank/DDBJ databases">
        <authorList>
            <person name="Varghese N."/>
            <person name="Submissions S."/>
        </authorList>
    </citation>
    <scope>NUCLEOTIDE SEQUENCE [LARGE SCALE GENOMIC DNA]</scope>
    <source>
        <strain evidence="8 9">DSM 21822</strain>
    </source>
</reference>
<evidence type="ECO:0000256" key="2">
    <source>
        <dbReference type="ARBA" id="ARBA00022598"/>
    </source>
</evidence>
<organism evidence="8 9">
    <name type="scientific">Neomesorhizobium albiziae</name>
    <dbReference type="NCBI Taxonomy" id="335020"/>
    <lineage>
        <taxon>Bacteria</taxon>
        <taxon>Pseudomonadati</taxon>
        <taxon>Pseudomonadota</taxon>
        <taxon>Alphaproteobacteria</taxon>
        <taxon>Hyphomicrobiales</taxon>
        <taxon>Phyllobacteriaceae</taxon>
        <taxon>Neomesorhizobium</taxon>
    </lineage>
</organism>
<dbReference type="FunFam" id="3.40.50.12780:FF:000003">
    <property type="entry name" value="Long-chain-fatty-acid--CoA ligase FadD"/>
    <property type="match status" value="1"/>
</dbReference>
<evidence type="ECO:0000256" key="5">
    <source>
        <dbReference type="ARBA" id="ARBA00067668"/>
    </source>
</evidence>
<evidence type="ECO:0000313" key="8">
    <source>
        <dbReference type="EMBL" id="SFK63036.1"/>
    </source>
</evidence>
<dbReference type="InterPro" id="IPR045851">
    <property type="entry name" value="AMP-bd_C_sf"/>
</dbReference>
<dbReference type="GO" id="GO:0006631">
    <property type="term" value="P:fatty acid metabolic process"/>
    <property type="evidence" value="ECO:0007669"/>
    <property type="project" value="TreeGrafter"/>
</dbReference>
<feature type="domain" description="AMP-dependent synthetase/ligase" evidence="6">
    <location>
        <begin position="43"/>
        <end position="433"/>
    </location>
</feature>
<dbReference type="InterPro" id="IPR000873">
    <property type="entry name" value="AMP-dep_synth/lig_dom"/>
</dbReference>
<sequence>MATSHQSSRHAGAETFIAPRDGLSHVSGDRSVPLLRKTIPELFAETASKHPGRDAAVFVEQGKRFSWSELGEAVDALAAGLLKLGFEKGDRVGIWSPNRWEWLVTQFGTARIGVVLVNINPAYRLSELDYALNKVGCKGLITAAKFKTSDYLGMLNTLAPELANAEPGKLSAAGLPHLSTVIRMGEEKTPGMFNFGDMLAMGGEGERRRLDAITAGLRPDDAVNIQFTSGTTGAPKGATLTHSNIVNNANLVTAAIRLTSQDRLCIPVPLYHCFGMSMGTMGCVSKGAVMVFPGEGFDPGATLRAVQAERCTGLYGVPTMFVALLDHPDFKSFDLSSLRTGIMAGSPCPIEVMKKVVSLMHMDEVTIAYGMTETSPVSFQSDVGDPLEKRVSTVGRIHPHVEVKVVDADGGTVPVGERGELCTRGYSVMKGYWEDDEKTAEAIDPEGWMHTGDLATIDAEGYCNIVGRVKDMVIRGGENVYPREVEEFLYRHPKVKEVQVFGVPDPRYGEELCAWIVALPGEQVTEEEIKAFCQGQIAHYKIPRYVRFRNELPMTVTGKPQKFIMRDQMVDELGLVVAKTA</sequence>
<dbReference type="NCBIfam" id="NF009233">
    <property type="entry name" value="PRK12583.1"/>
    <property type="match status" value="1"/>
</dbReference>
<evidence type="ECO:0000256" key="3">
    <source>
        <dbReference type="ARBA" id="ARBA00051915"/>
    </source>
</evidence>
<keyword evidence="9" id="KW-1185">Reference proteome</keyword>
<dbReference type="FunFam" id="3.30.300.30:FF:000008">
    <property type="entry name" value="2,3-dihydroxybenzoate-AMP ligase"/>
    <property type="match status" value="1"/>
</dbReference>
<name>A0A1I4B5A1_9HYPH</name>
<dbReference type="GO" id="GO:0031956">
    <property type="term" value="F:medium-chain fatty acid-CoA ligase activity"/>
    <property type="evidence" value="ECO:0007669"/>
    <property type="project" value="TreeGrafter"/>
</dbReference>
<dbReference type="InterPro" id="IPR042099">
    <property type="entry name" value="ANL_N_sf"/>
</dbReference>
<dbReference type="RefSeq" id="WP_149761185.1">
    <property type="nucleotide sequence ID" value="NZ_BSPE01000078.1"/>
</dbReference>
<dbReference type="EC" id="6.2.1.44" evidence="4"/>
<dbReference type="PANTHER" id="PTHR43201">
    <property type="entry name" value="ACYL-COA SYNTHETASE"/>
    <property type="match status" value="1"/>
</dbReference>
<dbReference type="PROSITE" id="PS00455">
    <property type="entry name" value="AMP_BINDING"/>
    <property type="match status" value="1"/>
</dbReference>
<proteinExistence type="inferred from homology"/>
<dbReference type="Gene3D" id="3.40.50.12780">
    <property type="entry name" value="N-terminal domain of ligase-like"/>
    <property type="match status" value="1"/>
</dbReference>
<dbReference type="Gene3D" id="3.30.300.30">
    <property type="match status" value="1"/>
</dbReference>
<dbReference type="InterPro" id="IPR025110">
    <property type="entry name" value="AMP-bd_C"/>
</dbReference>
<evidence type="ECO:0000259" key="7">
    <source>
        <dbReference type="Pfam" id="PF13193"/>
    </source>
</evidence>
<dbReference type="Pfam" id="PF00501">
    <property type="entry name" value="AMP-binding"/>
    <property type="match status" value="1"/>
</dbReference>
<dbReference type="InterPro" id="IPR020845">
    <property type="entry name" value="AMP-binding_CS"/>
</dbReference>
<evidence type="ECO:0000256" key="4">
    <source>
        <dbReference type="ARBA" id="ARBA00066616"/>
    </source>
</evidence>
<dbReference type="OrthoDB" id="9803968at2"/>
<dbReference type="SUPFAM" id="SSF56801">
    <property type="entry name" value="Acetyl-CoA synthetase-like"/>
    <property type="match status" value="1"/>
</dbReference>
<dbReference type="PANTHER" id="PTHR43201:SF5">
    <property type="entry name" value="MEDIUM-CHAIN ACYL-COA LIGASE ACSF2, MITOCHONDRIAL"/>
    <property type="match status" value="1"/>
</dbReference>
<evidence type="ECO:0000256" key="1">
    <source>
        <dbReference type="ARBA" id="ARBA00006432"/>
    </source>
</evidence>
<dbReference type="CDD" id="cd05917">
    <property type="entry name" value="FACL_like_2"/>
    <property type="match status" value="1"/>
</dbReference>
<dbReference type="Pfam" id="PF13193">
    <property type="entry name" value="AMP-binding_C"/>
    <property type="match status" value="1"/>
</dbReference>
<evidence type="ECO:0000313" key="9">
    <source>
        <dbReference type="Proteomes" id="UP000323300"/>
    </source>
</evidence>
<comment type="catalytic activity">
    <reaction evidence="3">
        <text>3-(methylsulfanyl)propanoate + ATP + CoA = 3-(methylsulfanyl)propanoyl-CoA + AMP + diphosphate</text>
        <dbReference type="Rhea" id="RHEA:43052"/>
        <dbReference type="ChEBI" id="CHEBI:30616"/>
        <dbReference type="ChEBI" id="CHEBI:33019"/>
        <dbReference type="ChEBI" id="CHEBI:49016"/>
        <dbReference type="ChEBI" id="CHEBI:57287"/>
        <dbReference type="ChEBI" id="CHEBI:82815"/>
        <dbReference type="ChEBI" id="CHEBI:456215"/>
        <dbReference type="EC" id="6.2.1.44"/>
    </reaction>
    <physiologicalReaction direction="left-to-right" evidence="3">
        <dbReference type="Rhea" id="RHEA:43053"/>
    </physiologicalReaction>
</comment>
<evidence type="ECO:0000259" key="6">
    <source>
        <dbReference type="Pfam" id="PF00501"/>
    </source>
</evidence>
<dbReference type="AlphaFoldDB" id="A0A1I4B5A1"/>